<feature type="compositionally biased region" description="Basic residues" evidence="1">
    <location>
        <begin position="36"/>
        <end position="49"/>
    </location>
</feature>
<sequence>MAFLPSRENGHRKNSSSKSQLAIKEYKRSVDLNRKRENRKIGVQRKFRDKKREREDNIITK</sequence>
<dbReference type="EMBL" id="GEDG01037006">
    <property type="protein sequence ID" value="JAP08376.1"/>
    <property type="molecule type" value="Transcribed_RNA"/>
</dbReference>
<accession>A0A0V0GK60</accession>
<feature type="non-terminal residue" evidence="2">
    <location>
        <position position="61"/>
    </location>
</feature>
<protein>
    <submittedName>
        <fullName evidence="2">Putative ovule protein</fullName>
    </submittedName>
</protein>
<reference evidence="2" key="1">
    <citation type="submission" date="2015-12" db="EMBL/GenBank/DDBJ databases">
        <title>Gene expression during late stages of embryo sac development: a critical building block for successful pollen-pistil interactions.</title>
        <authorList>
            <person name="Liu Y."/>
            <person name="Joly V."/>
            <person name="Sabar M."/>
            <person name="Matton D.P."/>
        </authorList>
    </citation>
    <scope>NUCLEOTIDE SEQUENCE</scope>
</reference>
<feature type="compositionally biased region" description="Basic and acidic residues" evidence="1">
    <location>
        <begin position="24"/>
        <end position="35"/>
    </location>
</feature>
<dbReference type="AlphaFoldDB" id="A0A0V0GK60"/>
<evidence type="ECO:0000256" key="1">
    <source>
        <dbReference type="SAM" id="MobiDB-lite"/>
    </source>
</evidence>
<feature type="region of interest" description="Disordered" evidence="1">
    <location>
        <begin position="1"/>
        <end position="61"/>
    </location>
</feature>
<name>A0A0V0GK60_SOLCH</name>
<evidence type="ECO:0000313" key="2">
    <source>
        <dbReference type="EMBL" id="JAP08376.1"/>
    </source>
</evidence>
<proteinExistence type="predicted"/>
<organism evidence="2">
    <name type="scientific">Solanum chacoense</name>
    <name type="common">Chaco potato</name>
    <dbReference type="NCBI Taxonomy" id="4108"/>
    <lineage>
        <taxon>Eukaryota</taxon>
        <taxon>Viridiplantae</taxon>
        <taxon>Streptophyta</taxon>
        <taxon>Embryophyta</taxon>
        <taxon>Tracheophyta</taxon>
        <taxon>Spermatophyta</taxon>
        <taxon>Magnoliopsida</taxon>
        <taxon>eudicotyledons</taxon>
        <taxon>Gunneridae</taxon>
        <taxon>Pentapetalae</taxon>
        <taxon>asterids</taxon>
        <taxon>lamiids</taxon>
        <taxon>Solanales</taxon>
        <taxon>Solanaceae</taxon>
        <taxon>Solanoideae</taxon>
        <taxon>Solaneae</taxon>
        <taxon>Solanum</taxon>
    </lineage>
</organism>
<feature type="compositionally biased region" description="Basic and acidic residues" evidence="1">
    <location>
        <begin position="50"/>
        <end position="61"/>
    </location>
</feature>